<feature type="compositionally biased region" description="Low complexity" evidence="1">
    <location>
        <begin position="95"/>
        <end position="105"/>
    </location>
</feature>
<dbReference type="EMBL" id="SEOQ01000202">
    <property type="protein sequence ID" value="TFY67013.1"/>
    <property type="molecule type" value="Genomic_DNA"/>
</dbReference>
<feature type="compositionally biased region" description="Polar residues" evidence="1">
    <location>
        <begin position="1"/>
        <end position="15"/>
    </location>
</feature>
<name>A0A4Y9YZH3_9AGAM</name>
<feature type="compositionally biased region" description="Pro residues" evidence="1">
    <location>
        <begin position="175"/>
        <end position="191"/>
    </location>
</feature>
<dbReference type="AlphaFoldDB" id="A0A4Y9YZH3"/>
<feature type="region of interest" description="Disordered" evidence="1">
    <location>
        <begin position="1"/>
        <end position="55"/>
    </location>
</feature>
<reference evidence="2 3" key="1">
    <citation type="submission" date="2019-02" db="EMBL/GenBank/DDBJ databases">
        <title>Genome sequencing of the rare red list fungi Dentipellis fragilis.</title>
        <authorList>
            <person name="Buettner E."/>
            <person name="Kellner H."/>
        </authorList>
    </citation>
    <scope>NUCLEOTIDE SEQUENCE [LARGE SCALE GENOMIC DNA]</scope>
    <source>
        <strain evidence="2 3">DSM 105465</strain>
    </source>
</reference>
<organism evidence="2 3">
    <name type="scientific">Dentipellis fragilis</name>
    <dbReference type="NCBI Taxonomy" id="205917"/>
    <lineage>
        <taxon>Eukaryota</taxon>
        <taxon>Fungi</taxon>
        <taxon>Dikarya</taxon>
        <taxon>Basidiomycota</taxon>
        <taxon>Agaricomycotina</taxon>
        <taxon>Agaricomycetes</taxon>
        <taxon>Russulales</taxon>
        <taxon>Hericiaceae</taxon>
        <taxon>Dentipellis</taxon>
    </lineage>
</organism>
<sequence length="247" mass="25999">MMQTSLPPSGYSSIFASGLLATPRPNRTLSPGERPTTPGGADHDTTPTALRSYFTDFSLGPVTPLAEFEAEPPLSRSRASSTSSNVPRLRRRRSSLTVGTGSLSSIKSPLRSAGNALQRTSLMSPTTPSRTRSGSTSTDVDMDEPPLTAPPTGRMRSGSLGYALRPRRTVRKPAAAPPTAPLPAPPMPIPALPTDGSYRRPLVDRSLVTDNYGSFSGAAEMLSAAKNAAMGGDSPIDGVFWDGMKEN</sequence>
<feature type="compositionally biased region" description="Low complexity" evidence="1">
    <location>
        <begin position="75"/>
        <end position="84"/>
    </location>
</feature>
<protein>
    <submittedName>
        <fullName evidence="2">Uncharacterized protein</fullName>
    </submittedName>
</protein>
<dbReference type="OrthoDB" id="3062963at2759"/>
<evidence type="ECO:0000313" key="2">
    <source>
        <dbReference type="EMBL" id="TFY67013.1"/>
    </source>
</evidence>
<comment type="caution">
    <text evidence="2">The sequence shown here is derived from an EMBL/GenBank/DDBJ whole genome shotgun (WGS) entry which is preliminary data.</text>
</comment>
<dbReference type="Proteomes" id="UP000298327">
    <property type="component" value="Unassembled WGS sequence"/>
</dbReference>
<accession>A0A4Y9YZH3</accession>
<gene>
    <name evidence="2" type="ORF">EVG20_g4093</name>
</gene>
<evidence type="ECO:0000256" key="1">
    <source>
        <dbReference type="SAM" id="MobiDB-lite"/>
    </source>
</evidence>
<feature type="compositionally biased region" description="Low complexity" evidence="1">
    <location>
        <begin position="119"/>
        <end position="138"/>
    </location>
</feature>
<evidence type="ECO:0000313" key="3">
    <source>
        <dbReference type="Proteomes" id="UP000298327"/>
    </source>
</evidence>
<feature type="region of interest" description="Disordered" evidence="1">
    <location>
        <begin position="68"/>
        <end position="197"/>
    </location>
</feature>
<keyword evidence="3" id="KW-1185">Reference proteome</keyword>
<proteinExistence type="predicted"/>